<evidence type="ECO:0000313" key="2">
    <source>
        <dbReference type="EMBL" id="MBB4860714.1"/>
    </source>
</evidence>
<proteinExistence type="predicted"/>
<evidence type="ECO:0000313" key="3">
    <source>
        <dbReference type="Proteomes" id="UP000555448"/>
    </source>
</evidence>
<keyword evidence="3" id="KW-1185">Reference proteome</keyword>
<dbReference type="EMBL" id="JACHLR010000029">
    <property type="protein sequence ID" value="MBB4860714.1"/>
    <property type="molecule type" value="Genomic_DNA"/>
</dbReference>
<accession>A0A7W7KD90</accession>
<dbReference type="Proteomes" id="UP000555448">
    <property type="component" value="Unassembled WGS sequence"/>
</dbReference>
<sequence length="103" mass="11371">MPNYLVAQSELPEERERRRESAGKSAGEAYRATLQQLKPGARIEISSPADADAPRYIPAQLSDYDAIFLKSSPMHGYQEPPEVDRQLAFMRCVFASGVPSSGL</sequence>
<comment type="caution">
    <text evidence="2">The sequence shown here is derived from an EMBL/GenBank/DDBJ whole genome shotgun (WGS) entry which is preliminary data.</text>
</comment>
<name>A0A7W7KD90_9SPHN</name>
<feature type="compositionally biased region" description="Basic and acidic residues" evidence="1">
    <location>
        <begin position="12"/>
        <end position="22"/>
    </location>
</feature>
<feature type="region of interest" description="Disordered" evidence="1">
    <location>
        <begin position="1"/>
        <end position="28"/>
    </location>
</feature>
<gene>
    <name evidence="2" type="ORF">HNO88_004059</name>
</gene>
<organism evidence="2 3">
    <name type="scientific">Novosphingobium chloroacetimidivorans</name>
    <dbReference type="NCBI Taxonomy" id="1428314"/>
    <lineage>
        <taxon>Bacteria</taxon>
        <taxon>Pseudomonadati</taxon>
        <taxon>Pseudomonadota</taxon>
        <taxon>Alphaproteobacteria</taxon>
        <taxon>Sphingomonadales</taxon>
        <taxon>Sphingomonadaceae</taxon>
        <taxon>Novosphingobium</taxon>
    </lineage>
</organism>
<evidence type="ECO:0000256" key="1">
    <source>
        <dbReference type="SAM" id="MobiDB-lite"/>
    </source>
</evidence>
<reference evidence="2 3" key="1">
    <citation type="submission" date="2020-08" db="EMBL/GenBank/DDBJ databases">
        <title>Functional genomics of gut bacteria from endangered species of beetles.</title>
        <authorList>
            <person name="Carlos-Shanley C."/>
        </authorList>
    </citation>
    <scope>NUCLEOTIDE SEQUENCE [LARGE SCALE GENOMIC DNA]</scope>
    <source>
        <strain evidence="2 3">S00245</strain>
    </source>
</reference>
<dbReference type="AlphaFoldDB" id="A0A7W7KD90"/>
<protein>
    <submittedName>
        <fullName evidence="2">Uncharacterized protein</fullName>
    </submittedName>
</protein>
<dbReference type="RefSeq" id="WP_246382146.1">
    <property type="nucleotide sequence ID" value="NZ_JACHLR010000029.1"/>
</dbReference>